<accession>A0ABW1NMV0</accession>
<gene>
    <name evidence="1" type="ORF">ACFP1K_22005</name>
</gene>
<comment type="caution">
    <text evidence="1">The sequence shown here is derived from an EMBL/GenBank/DDBJ whole genome shotgun (WGS) entry which is preliminary data.</text>
</comment>
<dbReference type="PANTHER" id="PTHR11228">
    <property type="entry name" value="RADICAL SAM DOMAIN PROTEIN"/>
    <property type="match status" value="1"/>
</dbReference>
<keyword evidence="2" id="KW-1185">Reference proteome</keyword>
<dbReference type="Proteomes" id="UP001596137">
    <property type="component" value="Unassembled WGS sequence"/>
</dbReference>
<evidence type="ECO:0000313" key="1">
    <source>
        <dbReference type="EMBL" id="MFC6083857.1"/>
    </source>
</evidence>
<proteinExistence type="predicted"/>
<dbReference type="RefSeq" id="WP_380756293.1">
    <property type="nucleotide sequence ID" value="NZ_JBHSRF010000034.1"/>
</dbReference>
<dbReference type="PANTHER" id="PTHR11228:SF7">
    <property type="entry name" value="PQQA PEPTIDE CYCLASE"/>
    <property type="match status" value="1"/>
</dbReference>
<protein>
    <recommendedName>
        <fullName evidence="3">Radical SAM protein</fullName>
    </recommendedName>
</protein>
<dbReference type="Gene3D" id="3.20.20.70">
    <property type="entry name" value="Aldolase class I"/>
    <property type="match status" value="1"/>
</dbReference>
<dbReference type="SUPFAM" id="SSF102114">
    <property type="entry name" value="Radical SAM enzymes"/>
    <property type="match status" value="1"/>
</dbReference>
<evidence type="ECO:0008006" key="3">
    <source>
        <dbReference type="Google" id="ProtNLM"/>
    </source>
</evidence>
<dbReference type="InterPro" id="IPR058240">
    <property type="entry name" value="rSAM_sf"/>
</dbReference>
<reference evidence="2" key="1">
    <citation type="journal article" date="2019" name="Int. J. Syst. Evol. Microbiol.">
        <title>The Global Catalogue of Microorganisms (GCM) 10K type strain sequencing project: providing services to taxonomists for standard genome sequencing and annotation.</title>
        <authorList>
            <consortium name="The Broad Institute Genomics Platform"/>
            <consortium name="The Broad Institute Genome Sequencing Center for Infectious Disease"/>
            <person name="Wu L."/>
            <person name="Ma J."/>
        </authorList>
    </citation>
    <scope>NUCLEOTIDE SEQUENCE [LARGE SCALE GENOMIC DNA]</scope>
    <source>
        <strain evidence="2">JCM 30346</strain>
    </source>
</reference>
<dbReference type="EMBL" id="JBHSRF010000034">
    <property type="protein sequence ID" value="MFC6083857.1"/>
    <property type="molecule type" value="Genomic_DNA"/>
</dbReference>
<sequence>MQQISETTWMRATAGNIAADYAQGYTDVVAGFMRGRPTWRAFHDSLKSASQAELQELAASRRPESLAFLVLMMTGVCNADCGVCFTDRKRKPKELNADERDDLLAQAAALGAQYVYVPGEGEPTLDKGWWRFLETCRELDLPAVVFTNGMIFGDEDLCRRTWGLTPLEAAKKISEYPVYLYSKYWTPDSALAARLLGVPERRHQYGQVDGVPVPLGLQTLMEYVPRERIGIEICVERRNADSVIDTLVPFARKHGLAQLVEMMQHNGRTFGDPSYDMTDAQADAVAPLLSATSCTLGTCKAVVTVQGYLSPRIAVLESQLPDDRRRVVGQDFYRLLHETPYIVERRYNLACLCETIPAELAGEKIDIREVYNVTPPALARVTAVELEPEAGGVAVKIAQAQDADPGGCGVKGGCAACSALCSQH</sequence>
<dbReference type="InterPro" id="IPR050377">
    <property type="entry name" value="Radical_SAM_PqqE_MftC-like"/>
</dbReference>
<organism evidence="1 2">
    <name type="scientific">Sphaerisporangium aureirubrum</name>
    <dbReference type="NCBI Taxonomy" id="1544736"/>
    <lineage>
        <taxon>Bacteria</taxon>
        <taxon>Bacillati</taxon>
        <taxon>Actinomycetota</taxon>
        <taxon>Actinomycetes</taxon>
        <taxon>Streptosporangiales</taxon>
        <taxon>Streptosporangiaceae</taxon>
        <taxon>Sphaerisporangium</taxon>
    </lineage>
</organism>
<name>A0ABW1NMV0_9ACTN</name>
<dbReference type="InterPro" id="IPR013785">
    <property type="entry name" value="Aldolase_TIM"/>
</dbReference>
<evidence type="ECO:0000313" key="2">
    <source>
        <dbReference type="Proteomes" id="UP001596137"/>
    </source>
</evidence>